<dbReference type="SUPFAM" id="SSF50037">
    <property type="entry name" value="C-terminal domain of transcriptional repressors"/>
    <property type="match status" value="1"/>
</dbReference>
<organism evidence="3 4">
    <name type="scientific">Luteococcus japonicus LSP_Lj1</name>
    <dbReference type="NCBI Taxonomy" id="1255658"/>
    <lineage>
        <taxon>Bacteria</taxon>
        <taxon>Bacillati</taxon>
        <taxon>Actinomycetota</taxon>
        <taxon>Actinomycetes</taxon>
        <taxon>Propionibacteriales</taxon>
        <taxon>Propionibacteriaceae</taxon>
        <taxon>Luteococcus</taxon>
    </lineage>
</organism>
<dbReference type="SMART" id="SM00899">
    <property type="entry name" value="FeoA"/>
    <property type="match status" value="1"/>
</dbReference>
<protein>
    <recommendedName>
        <fullName evidence="2">Ferrous iron transporter FeoA-like domain-containing protein</fullName>
    </recommendedName>
</protein>
<dbReference type="AlphaFoldDB" id="A0A1R4JDH1"/>
<evidence type="ECO:0000313" key="4">
    <source>
        <dbReference type="Proteomes" id="UP000188342"/>
    </source>
</evidence>
<dbReference type="Pfam" id="PF04023">
    <property type="entry name" value="FeoA"/>
    <property type="match status" value="1"/>
</dbReference>
<feature type="domain" description="Ferrous iron transporter FeoA-like" evidence="2">
    <location>
        <begin position="4"/>
        <end position="75"/>
    </location>
</feature>
<reference evidence="3 4" key="1">
    <citation type="submission" date="2017-02" db="EMBL/GenBank/DDBJ databases">
        <authorList>
            <person name="Peterson S.W."/>
        </authorList>
    </citation>
    <scope>NUCLEOTIDE SEQUENCE [LARGE SCALE GENOMIC DNA]</scope>
    <source>
        <strain evidence="3 4">LSP_Lj1</strain>
    </source>
</reference>
<keyword evidence="4" id="KW-1185">Reference proteome</keyword>
<dbReference type="GO" id="GO:0046914">
    <property type="term" value="F:transition metal ion binding"/>
    <property type="evidence" value="ECO:0007669"/>
    <property type="project" value="InterPro"/>
</dbReference>
<dbReference type="InterPro" id="IPR007167">
    <property type="entry name" value="Fe-transptr_FeoA-like"/>
</dbReference>
<dbReference type="Proteomes" id="UP000188342">
    <property type="component" value="Unassembled WGS sequence"/>
</dbReference>
<dbReference type="RefSeq" id="WP_094764425.1">
    <property type="nucleotide sequence ID" value="NZ_FUKQ01000025.1"/>
</dbReference>
<evidence type="ECO:0000256" key="1">
    <source>
        <dbReference type="ARBA" id="ARBA00023004"/>
    </source>
</evidence>
<evidence type="ECO:0000259" key="2">
    <source>
        <dbReference type="SMART" id="SM00899"/>
    </source>
</evidence>
<dbReference type="EMBL" id="FUKQ01000025">
    <property type="protein sequence ID" value="SJN29793.1"/>
    <property type="molecule type" value="Genomic_DNA"/>
</dbReference>
<dbReference type="STRING" id="1255658.FM114_06845"/>
<gene>
    <name evidence="3" type="ORF">FM114_06845</name>
</gene>
<keyword evidence="1" id="KW-0408">Iron</keyword>
<name>A0A1R4JDH1_9ACTN</name>
<dbReference type="InterPro" id="IPR008988">
    <property type="entry name" value="Transcriptional_repressor_C"/>
</dbReference>
<proteinExistence type="predicted"/>
<dbReference type="OrthoDB" id="4420166at2"/>
<evidence type="ECO:0000313" key="3">
    <source>
        <dbReference type="EMBL" id="SJN29793.1"/>
    </source>
</evidence>
<sequence>MNALSLAKAPIGQPLTLVRAEGTPESCRRLSALGIRRGAQVLLMHTTAGGGRVMQVAGSRIALDRSMLGKLFVEPAPCDDDLGGTAA</sequence>
<dbReference type="InterPro" id="IPR038157">
    <property type="entry name" value="FeoA_core_dom"/>
</dbReference>
<accession>A0A1R4JDH1</accession>
<dbReference type="Gene3D" id="2.30.30.90">
    <property type="match status" value="1"/>
</dbReference>